<evidence type="ECO:0000313" key="1">
    <source>
        <dbReference type="EMBL" id="CAK6976404.1"/>
    </source>
</evidence>
<keyword evidence="2" id="KW-1185">Reference proteome</keyword>
<dbReference type="PANTHER" id="PTHR45913:SF21">
    <property type="entry name" value="DUF4371 DOMAIN-CONTAINING PROTEIN"/>
    <property type="match status" value="1"/>
</dbReference>
<reference evidence="1 2" key="1">
    <citation type="submission" date="2024-01" db="EMBL/GenBank/DDBJ databases">
        <authorList>
            <person name="Alioto T."/>
            <person name="Alioto T."/>
            <person name="Gomez Garrido J."/>
        </authorList>
    </citation>
    <scope>NUCLEOTIDE SEQUENCE [LARGE SCALE GENOMIC DNA]</scope>
</reference>
<dbReference type="AlphaFoldDB" id="A0AAV1PY98"/>
<sequence>LDESTDVVDVAQLCVFIRMIFEDMRAKEELLTIMPLKGHTRGEDIFNSFMDFVKKNNLPLFKLISITTDGAPAMVGHTNGFIALCKQSESFPDILNYHCIIHQQALCGKILNMKEVMDVAMKIVFFSEGLHIFSYSVGTVIGAISVHLCNTDGCNSEDIPYPGDQKKNGRQCVTCDDPFSTVCTRTVQCVGVQDRCFNMTVEYKHHEMPTSYTLGCISSNFCEDTRRFPYLITSNSVRNAKFNVECGGNIAWSVRLNVMSLLLGLFTLTFY</sequence>
<gene>
    <name evidence="1" type="ORF">FSCOSCO3_A026429</name>
</gene>
<evidence type="ECO:0000313" key="2">
    <source>
        <dbReference type="Proteomes" id="UP001314229"/>
    </source>
</evidence>
<dbReference type="EMBL" id="CAWUFR010000348">
    <property type="protein sequence ID" value="CAK6976404.1"/>
    <property type="molecule type" value="Genomic_DNA"/>
</dbReference>
<name>A0AAV1PY98_SCOSC</name>
<proteinExistence type="predicted"/>
<comment type="caution">
    <text evidence="1">The sequence shown here is derived from an EMBL/GenBank/DDBJ whole genome shotgun (WGS) entry which is preliminary data.</text>
</comment>
<accession>A0AAV1PY98</accession>
<dbReference type="Gene3D" id="2.10.60.10">
    <property type="entry name" value="CD59"/>
    <property type="match status" value="1"/>
</dbReference>
<feature type="non-terminal residue" evidence="1">
    <location>
        <position position="1"/>
    </location>
</feature>
<protein>
    <submittedName>
        <fullName evidence="1">General transcription factor II-I repeat domain-containing 2A-like protein</fullName>
    </submittedName>
</protein>
<dbReference type="SUPFAM" id="SSF57302">
    <property type="entry name" value="Snake toxin-like"/>
    <property type="match status" value="1"/>
</dbReference>
<organism evidence="1 2">
    <name type="scientific">Scomber scombrus</name>
    <name type="common">Atlantic mackerel</name>
    <name type="synonym">Scomber vernalis</name>
    <dbReference type="NCBI Taxonomy" id="13677"/>
    <lineage>
        <taxon>Eukaryota</taxon>
        <taxon>Metazoa</taxon>
        <taxon>Chordata</taxon>
        <taxon>Craniata</taxon>
        <taxon>Vertebrata</taxon>
        <taxon>Euteleostomi</taxon>
        <taxon>Actinopterygii</taxon>
        <taxon>Neopterygii</taxon>
        <taxon>Teleostei</taxon>
        <taxon>Neoteleostei</taxon>
        <taxon>Acanthomorphata</taxon>
        <taxon>Pelagiaria</taxon>
        <taxon>Scombriformes</taxon>
        <taxon>Scombridae</taxon>
        <taxon>Scomber</taxon>
    </lineage>
</organism>
<dbReference type="InterPro" id="IPR045860">
    <property type="entry name" value="Snake_toxin-like_sf"/>
</dbReference>
<dbReference type="Proteomes" id="UP001314229">
    <property type="component" value="Unassembled WGS sequence"/>
</dbReference>
<dbReference type="PANTHER" id="PTHR45913">
    <property type="entry name" value="EPM2A-INTERACTING PROTEIN 1"/>
    <property type="match status" value="1"/>
</dbReference>